<name>A0AAN8VE50_9MAGN</name>
<dbReference type="InterPro" id="IPR011009">
    <property type="entry name" value="Kinase-like_dom_sf"/>
</dbReference>
<dbReference type="GO" id="GO:0006979">
    <property type="term" value="P:response to oxidative stress"/>
    <property type="evidence" value="ECO:0007669"/>
    <property type="project" value="UniProtKB-ARBA"/>
</dbReference>
<dbReference type="InterPro" id="IPR000719">
    <property type="entry name" value="Prot_kinase_dom"/>
</dbReference>
<reference evidence="22 23" key="1">
    <citation type="submission" date="2023-12" db="EMBL/GenBank/DDBJ databases">
        <title>A high-quality genome assembly for Dillenia turbinata (Dilleniales).</title>
        <authorList>
            <person name="Chanderbali A."/>
        </authorList>
    </citation>
    <scope>NUCLEOTIDE SEQUENCE [LARGE SCALE GENOMIC DNA]</scope>
    <source>
        <strain evidence="22">LSX21</strain>
        <tissue evidence="22">Leaf</tissue>
    </source>
</reference>
<evidence type="ECO:0000256" key="4">
    <source>
        <dbReference type="ARBA" id="ARBA00022679"/>
    </source>
</evidence>
<keyword evidence="5 19" id="KW-0812">Transmembrane</keyword>
<evidence type="ECO:0000256" key="16">
    <source>
        <dbReference type="ARBA" id="ARBA00047951"/>
    </source>
</evidence>
<dbReference type="GO" id="GO:0005886">
    <property type="term" value="C:plasma membrane"/>
    <property type="evidence" value="ECO:0007669"/>
    <property type="project" value="TreeGrafter"/>
</dbReference>
<dbReference type="FunFam" id="3.30.200.20:FF:000142">
    <property type="entry name" value="Cysteine-rich receptor-like protein kinase 10"/>
    <property type="match status" value="1"/>
</dbReference>
<feature type="binding site" evidence="17">
    <location>
        <position position="372"/>
    </location>
    <ligand>
        <name>ATP</name>
        <dbReference type="ChEBI" id="CHEBI:30616"/>
    </ligand>
</feature>
<feature type="domain" description="Gnk2-homologous" evidence="21">
    <location>
        <begin position="144"/>
        <end position="251"/>
    </location>
</feature>
<evidence type="ECO:0000256" key="9">
    <source>
        <dbReference type="ARBA" id="ARBA00022777"/>
    </source>
</evidence>
<dbReference type="Pfam" id="PF01657">
    <property type="entry name" value="Stress-antifung"/>
    <property type="match status" value="2"/>
</dbReference>
<sequence length="665" mass="74050">MKSKIKTNSLFHFSATILPLFIFLTFTVESSPTYFNHFCKNITANSTRTTAPFSDNLNVLLSYLSSNTTNPNGYFNASAGDPGNTAYGMFLCRGDISTTQCQNCISTAEADLLQRCPTEKEGVIWYDLCEMRYSEVNFISVVEQDPTYPFSNAPTISDPDALNEVLGEAMSYATNQAADNQSGKKFATNKANLAENQTIYSLVQCTADLSSSSCSMCLQMAMASLPICCNGKEGGGVLLMSCNLRYEMYKFSTSSDTELPSLPGANVPGSPSTKGKRSSSKAIIAIVGSLTGSAVLLSMVFYYFLKRKSKRKRRALDDRDMEDITVMQSLHYDLRTIEAATNNFSVENKIGSGGFGMVFKGTLANGREIAVKRLSRSSGQGMQEFRNELVLMAKLQHRNIVRLLGFCLDGKERVLIYEFVPNKSLDYHLFDRERQNQLDWLTRFKIIKGIARGILYLHVGSQIRIIHRDLKPGNVLLDVDMNPRVSDFGMAKILEQTQGNTRRVAGTYGYMSPEYAMHGKFSEKSDVFAFGVLILEIISGKRNSSFQLSSYAEDLLTYAWKLWREGNFLNFMDLSLQDSYSRDEVTRCIHIGLLSVQEDPEDRPTMAMIVQMLNILDVALPQPHEPAFYLRRGSDPSKVGSSTASSTNPTSCSANELTITEMVPR</sequence>
<evidence type="ECO:0000256" key="11">
    <source>
        <dbReference type="ARBA" id="ARBA00022989"/>
    </source>
</evidence>
<feature type="transmembrane region" description="Helical" evidence="19">
    <location>
        <begin position="282"/>
        <end position="305"/>
    </location>
</feature>
<evidence type="ECO:0000256" key="19">
    <source>
        <dbReference type="SAM" id="Phobius"/>
    </source>
</evidence>
<keyword evidence="10 17" id="KW-0067">ATP-binding</keyword>
<dbReference type="Gene3D" id="1.10.510.10">
    <property type="entry name" value="Transferase(Phosphotransferase) domain 1"/>
    <property type="match status" value="1"/>
</dbReference>
<evidence type="ECO:0000259" key="21">
    <source>
        <dbReference type="PROSITE" id="PS51473"/>
    </source>
</evidence>
<dbReference type="GO" id="GO:0005524">
    <property type="term" value="F:ATP binding"/>
    <property type="evidence" value="ECO:0007669"/>
    <property type="project" value="UniProtKB-UniRule"/>
</dbReference>
<protein>
    <submittedName>
        <fullName evidence="22">Gnk2-homologous domain</fullName>
    </submittedName>
</protein>
<evidence type="ECO:0000256" key="8">
    <source>
        <dbReference type="ARBA" id="ARBA00022741"/>
    </source>
</evidence>
<dbReference type="SUPFAM" id="SSF56112">
    <property type="entry name" value="Protein kinase-like (PK-like)"/>
    <property type="match status" value="1"/>
</dbReference>
<dbReference type="CDD" id="cd23509">
    <property type="entry name" value="Gnk2-like"/>
    <property type="match status" value="2"/>
</dbReference>
<dbReference type="CDD" id="cd14066">
    <property type="entry name" value="STKc_IRAK"/>
    <property type="match status" value="1"/>
</dbReference>
<evidence type="ECO:0000256" key="5">
    <source>
        <dbReference type="ARBA" id="ARBA00022692"/>
    </source>
</evidence>
<keyword evidence="4" id="KW-0808">Transferase</keyword>
<feature type="domain" description="Gnk2-homologous" evidence="21">
    <location>
        <begin position="34"/>
        <end position="138"/>
    </location>
</feature>
<dbReference type="FunFam" id="1.10.510.10:FF:000129">
    <property type="entry name" value="cysteine-rich receptor-like protein kinase 10"/>
    <property type="match status" value="1"/>
</dbReference>
<feature type="domain" description="Protein kinase" evidence="20">
    <location>
        <begin position="344"/>
        <end position="628"/>
    </location>
</feature>
<dbReference type="InterPro" id="IPR038408">
    <property type="entry name" value="GNK2_sf"/>
</dbReference>
<dbReference type="InterPro" id="IPR017441">
    <property type="entry name" value="Protein_kinase_ATP_BS"/>
</dbReference>
<dbReference type="AlphaFoldDB" id="A0AAN8VE50"/>
<gene>
    <name evidence="22" type="ORF">RJ641_002014</name>
</gene>
<comment type="subcellular location">
    <subcellularLocation>
        <location evidence="1">Membrane</location>
        <topology evidence="1">Single-pass membrane protein</topology>
    </subcellularLocation>
</comment>
<keyword evidence="12 19" id="KW-0472">Membrane</keyword>
<dbReference type="InterPro" id="IPR008271">
    <property type="entry name" value="Ser/Thr_kinase_AS"/>
</dbReference>
<dbReference type="PROSITE" id="PS00107">
    <property type="entry name" value="PROTEIN_KINASE_ATP"/>
    <property type="match status" value="1"/>
</dbReference>
<evidence type="ECO:0000256" key="1">
    <source>
        <dbReference type="ARBA" id="ARBA00004167"/>
    </source>
</evidence>
<keyword evidence="11 19" id="KW-1133">Transmembrane helix</keyword>
<dbReference type="PROSITE" id="PS50011">
    <property type="entry name" value="PROTEIN_KINASE_DOM"/>
    <property type="match status" value="1"/>
</dbReference>
<comment type="catalytic activity">
    <reaction evidence="15">
        <text>L-seryl-[protein] + ATP = O-phospho-L-seryl-[protein] + ADP + H(+)</text>
        <dbReference type="Rhea" id="RHEA:17989"/>
        <dbReference type="Rhea" id="RHEA-COMP:9863"/>
        <dbReference type="Rhea" id="RHEA-COMP:11604"/>
        <dbReference type="ChEBI" id="CHEBI:15378"/>
        <dbReference type="ChEBI" id="CHEBI:29999"/>
        <dbReference type="ChEBI" id="CHEBI:30616"/>
        <dbReference type="ChEBI" id="CHEBI:83421"/>
        <dbReference type="ChEBI" id="CHEBI:456216"/>
    </reaction>
</comment>
<evidence type="ECO:0000256" key="14">
    <source>
        <dbReference type="ARBA" id="ARBA00023180"/>
    </source>
</evidence>
<keyword evidence="14" id="KW-0325">Glycoprotein</keyword>
<dbReference type="FunFam" id="3.30.430.20:FF:000002">
    <property type="entry name" value="Cysteine-rich receptor-like protein kinase 10"/>
    <property type="match status" value="1"/>
</dbReference>
<organism evidence="22 23">
    <name type="scientific">Dillenia turbinata</name>
    <dbReference type="NCBI Taxonomy" id="194707"/>
    <lineage>
        <taxon>Eukaryota</taxon>
        <taxon>Viridiplantae</taxon>
        <taxon>Streptophyta</taxon>
        <taxon>Embryophyta</taxon>
        <taxon>Tracheophyta</taxon>
        <taxon>Spermatophyta</taxon>
        <taxon>Magnoliopsida</taxon>
        <taxon>eudicotyledons</taxon>
        <taxon>Gunneridae</taxon>
        <taxon>Pentapetalae</taxon>
        <taxon>Dilleniales</taxon>
        <taxon>Dilleniaceae</taxon>
        <taxon>Dillenia</taxon>
    </lineage>
</organism>
<dbReference type="PROSITE" id="PS51473">
    <property type="entry name" value="GNK2"/>
    <property type="match status" value="2"/>
</dbReference>
<evidence type="ECO:0000259" key="20">
    <source>
        <dbReference type="PROSITE" id="PS50011"/>
    </source>
</evidence>
<evidence type="ECO:0000256" key="7">
    <source>
        <dbReference type="ARBA" id="ARBA00022737"/>
    </source>
</evidence>
<dbReference type="Pfam" id="PF07714">
    <property type="entry name" value="PK_Tyr_Ser-Thr"/>
    <property type="match status" value="1"/>
</dbReference>
<dbReference type="PROSITE" id="PS00108">
    <property type="entry name" value="PROTEIN_KINASE_ST"/>
    <property type="match status" value="1"/>
</dbReference>
<evidence type="ECO:0000313" key="22">
    <source>
        <dbReference type="EMBL" id="KAK6932390.1"/>
    </source>
</evidence>
<evidence type="ECO:0000256" key="6">
    <source>
        <dbReference type="ARBA" id="ARBA00022729"/>
    </source>
</evidence>
<dbReference type="GO" id="GO:0004674">
    <property type="term" value="F:protein serine/threonine kinase activity"/>
    <property type="evidence" value="ECO:0007669"/>
    <property type="project" value="UniProtKB-KW"/>
</dbReference>
<comment type="caution">
    <text evidence="22">The sequence shown here is derived from an EMBL/GenBank/DDBJ whole genome shotgun (WGS) entry which is preliminary data.</text>
</comment>
<dbReference type="PANTHER" id="PTHR27002">
    <property type="entry name" value="RECEPTOR-LIKE SERINE/THREONINE-PROTEIN KINASE SD1-8"/>
    <property type="match status" value="1"/>
</dbReference>
<evidence type="ECO:0000256" key="10">
    <source>
        <dbReference type="ARBA" id="ARBA00022840"/>
    </source>
</evidence>
<evidence type="ECO:0000256" key="18">
    <source>
        <dbReference type="SAM" id="MobiDB-lite"/>
    </source>
</evidence>
<proteinExistence type="predicted"/>
<dbReference type="Gene3D" id="3.30.200.20">
    <property type="entry name" value="Phosphorylase Kinase, domain 1"/>
    <property type="match status" value="1"/>
</dbReference>
<dbReference type="Proteomes" id="UP001370490">
    <property type="component" value="Unassembled WGS sequence"/>
</dbReference>
<evidence type="ECO:0000256" key="15">
    <source>
        <dbReference type="ARBA" id="ARBA00047558"/>
    </source>
</evidence>
<keyword evidence="6" id="KW-0732">Signal</keyword>
<dbReference type="InterPro" id="IPR001245">
    <property type="entry name" value="Ser-Thr/Tyr_kinase_cat_dom"/>
</dbReference>
<keyword evidence="13" id="KW-0675">Receptor</keyword>
<keyword evidence="3" id="KW-0597">Phosphoprotein</keyword>
<dbReference type="FunFam" id="3.30.430.20:FF:000003">
    <property type="entry name" value="Cysteine-rich RLK (RECEPTOR-like protein kinase) 10"/>
    <property type="match status" value="1"/>
</dbReference>
<evidence type="ECO:0000256" key="12">
    <source>
        <dbReference type="ARBA" id="ARBA00023136"/>
    </source>
</evidence>
<evidence type="ECO:0000256" key="2">
    <source>
        <dbReference type="ARBA" id="ARBA00022527"/>
    </source>
</evidence>
<feature type="compositionally biased region" description="Polar residues" evidence="18">
    <location>
        <begin position="639"/>
        <end position="658"/>
    </location>
</feature>
<evidence type="ECO:0000313" key="23">
    <source>
        <dbReference type="Proteomes" id="UP001370490"/>
    </source>
</evidence>
<feature type="region of interest" description="Disordered" evidence="18">
    <location>
        <begin position="639"/>
        <end position="665"/>
    </location>
</feature>
<accession>A0AAN8VE50</accession>
<evidence type="ECO:0000256" key="3">
    <source>
        <dbReference type="ARBA" id="ARBA00022553"/>
    </source>
</evidence>
<comment type="catalytic activity">
    <reaction evidence="16">
        <text>L-threonyl-[protein] + ATP = O-phospho-L-threonyl-[protein] + ADP + H(+)</text>
        <dbReference type="Rhea" id="RHEA:46608"/>
        <dbReference type="Rhea" id="RHEA-COMP:11060"/>
        <dbReference type="Rhea" id="RHEA-COMP:11605"/>
        <dbReference type="ChEBI" id="CHEBI:15378"/>
        <dbReference type="ChEBI" id="CHEBI:30013"/>
        <dbReference type="ChEBI" id="CHEBI:30616"/>
        <dbReference type="ChEBI" id="CHEBI:61977"/>
        <dbReference type="ChEBI" id="CHEBI:456216"/>
    </reaction>
</comment>
<evidence type="ECO:0000256" key="17">
    <source>
        <dbReference type="PROSITE-ProRule" id="PRU10141"/>
    </source>
</evidence>
<evidence type="ECO:0000256" key="13">
    <source>
        <dbReference type="ARBA" id="ARBA00023170"/>
    </source>
</evidence>
<keyword evidence="23" id="KW-1185">Reference proteome</keyword>
<dbReference type="EMBL" id="JBAMMX010000010">
    <property type="protein sequence ID" value="KAK6932390.1"/>
    <property type="molecule type" value="Genomic_DNA"/>
</dbReference>
<keyword evidence="7" id="KW-0677">Repeat</keyword>
<dbReference type="InterPro" id="IPR002902">
    <property type="entry name" value="GNK2"/>
</dbReference>
<dbReference type="Gene3D" id="3.30.430.20">
    <property type="entry name" value="Gnk2 domain, C-X8-C-X2-C motif"/>
    <property type="match status" value="2"/>
</dbReference>
<dbReference type="PANTHER" id="PTHR27002:SF1050">
    <property type="entry name" value="CYSTEINE-RICH RECEPTOR-LIKE PROTEIN KINASE 5"/>
    <property type="match status" value="1"/>
</dbReference>
<dbReference type="SMART" id="SM00220">
    <property type="entry name" value="S_TKc"/>
    <property type="match status" value="1"/>
</dbReference>
<keyword evidence="2" id="KW-0723">Serine/threonine-protein kinase</keyword>
<keyword evidence="9" id="KW-0418">Kinase</keyword>
<keyword evidence="8 17" id="KW-0547">Nucleotide-binding</keyword>